<keyword evidence="5 6" id="KW-0472">Membrane</keyword>
<feature type="compositionally biased region" description="Polar residues" evidence="7">
    <location>
        <begin position="126"/>
        <end position="139"/>
    </location>
</feature>
<evidence type="ECO:0000256" key="2">
    <source>
        <dbReference type="ARBA" id="ARBA00009190"/>
    </source>
</evidence>
<evidence type="ECO:0000256" key="1">
    <source>
        <dbReference type="ARBA" id="ARBA00004141"/>
    </source>
</evidence>
<gene>
    <name evidence="8" type="ORF">TSPGSL018_14115</name>
</gene>
<dbReference type="Pfam" id="PF01169">
    <property type="entry name" value="GDT1"/>
    <property type="match status" value="2"/>
</dbReference>
<evidence type="ECO:0000256" key="6">
    <source>
        <dbReference type="RuleBase" id="RU365102"/>
    </source>
</evidence>
<dbReference type="PANTHER" id="PTHR12608:SF1">
    <property type="entry name" value="TRANSMEMBRANE PROTEIN 165"/>
    <property type="match status" value="1"/>
</dbReference>
<feature type="transmembrane region" description="Helical" evidence="6">
    <location>
        <begin position="79"/>
        <end position="98"/>
    </location>
</feature>
<keyword evidence="4 6" id="KW-1133">Transmembrane helix</keyword>
<dbReference type="InterPro" id="IPR001727">
    <property type="entry name" value="GDT1-like"/>
</dbReference>
<keyword evidence="3 6" id="KW-0812">Transmembrane</keyword>
<feature type="transmembrane region" description="Helical" evidence="6">
    <location>
        <begin position="253"/>
        <end position="273"/>
    </location>
</feature>
<dbReference type="AlphaFoldDB" id="A0A061R015"/>
<dbReference type="GO" id="GO:0005794">
    <property type="term" value="C:Golgi apparatus"/>
    <property type="evidence" value="ECO:0007669"/>
    <property type="project" value="TreeGrafter"/>
</dbReference>
<comment type="subcellular location">
    <subcellularLocation>
        <location evidence="1 6">Membrane</location>
        <topology evidence="1 6">Multi-pass membrane protein</topology>
    </subcellularLocation>
</comment>
<feature type="compositionally biased region" description="Basic and acidic residues" evidence="7">
    <location>
        <begin position="146"/>
        <end position="155"/>
    </location>
</feature>
<feature type="transmembrane region" description="Helical" evidence="6">
    <location>
        <begin position="216"/>
        <end position="241"/>
    </location>
</feature>
<organism evidence="8">
    <name type="scientific">Tetraselmis sp. GSL018</name>
    <dbReference type="NCBI Taxonomy" id="582737"/>
    <lineage>
        <taxon>Eukaryota</taxon>
        <taxon>Viridiplantae</taxon>
        <taxon>Chlorophyta</taxon>
        <taxon>core chlorophytes</taxon>
        <taxon>Chlorodendrophyceae</taxon>
        <taxon>Chlorodendrales</taxon>
        <taxon>Chlorodendraceae</taxon>
        <taxon>Tetraselmis</taxon>
    </lineage>
</organism>
<sequence>MADLLEQRIPDETFAESFTQSLGMVVLSEIGDKTFFMAAVLAMRYGKSRVFLGCWTALVLMTGLSTALGWAAPQLIPDYFVHWAAVFLFFVFGVRMSYQAAFYEEPKVSELAEVEAELQGQDFGEGSQSPSRDATSKGNGSPVGVRDLRQRKPEEQPAADADPPSKGASPSRAGTPAAQKTAARRLLSPVVFKSFALTFLAEWGDRSQMATIGLAMAGNAFGVGAGGVLGHAICTGVAVFCGKSLASHINERMILTAGAALFILFGLRAVLYIL</sequence>
<dbReference type="EMBL" id="GBEZ01020415">
    <property type="protein sequence ID" value="JAC66257.1"/>
    <property type="molecule type" value="Transcribed_RNA"/>
</dbReference>
<dbReference type="GO" id="GO:0005384">
    <property type="term" value="F:manganese ion transmembrane transporter activity"/>
    <property type="evidence" value="ECO:0007669"/>
    <property type="project" value="TreeGrafter"/>
</dbReference>
<reference evidence="8" key="1">
    <citation type="submission" date="2014-05" db="EMBL/GenBank/DDBJ databases">
        <title>The transcriptome of the halophilic microalga Tetraselmis sp. GSL018 isolated from the Great Salt Lake, Utah.</title>
        <authorList>
            <person name="Jinkerson R.E."/>
            <person name="D'Adamo S."/>
            <person name="Posewitz M.C."/>
        </authorList>
    </citation>
    <scope>NUCLEOTIDE SEQUENCE</scope>
    <source>
        <strain evidence="8">GSL018</strain>
    </source>
</reference>
<feature type="region of interest" description="Disordered" evidence="7">
    <location>
        <begin position="120"/>
        <end position="175"/>
    </location>
</feature>
<dbReference type="GO" id="GO:0032472">
    <property type="term" value="P:Golgi calcium ion transport"/>
    <property type="evidence" value="ECO:0007669"/>
    <property type="project" value="TreeGrafter"/>
</dbReference>
<protein>
    <recommendedName>
        <fullName evidence="6">GDT1 family protein</fullName>
    </recommendedName>
</protein>
<evidence type="ECO:0000256" key="5">
    <source>
        <dbReference type="ARBA" id="ARBA00023136"/>
    </source>
</evidence>
<evidence type="ECO:0000256" key="4">
    <source>
        <dbReference type="ARBA" id="ARBA00022989"/>
    </source>
</evidence>
<dbReference type="PANTHER" id="PTHR12608">
    <property type="entry name" value="TRANSMEMBRANE PROTEIN HTP-1 RELATED"/>
    <property type="match status" value="1"/>
</dbReference>
<feature type="transmembrane region" description="Helical" evidence="6">
    <location>
        <begin position="50"/>
        <end position="73"/>
    </location>
</feature>
<evidence type="ECO:0000256" key="7">
    <source>
        <dbReference type="SAM" id="MobiDB-lite"/>
    </source>
</evidence>
<name>A0A061R015_9CHLO</name>
<evidence type="ECO:0000256" key="3">
    <source>
        <dbReference type="ARBA" id="ARBA00022692"/>
    </source>
</evidence>
<comment type="similarity">
    <text evidence="2 6">Belongs to the GDT1 family.</text>
</comment>
<proteinExistence type="inferred from homology"/>
<comment type="caution">
    <text evidence="6">Lacks conserved residue(s) required for the propagation of feature annotation.</text>
</comment>
<dbReference type="GO" id="GO:0016020">
    <property type="term" value="C:membrane"/>
    <property type="evidence" value="ECO:0007669"/>
    <property type="project" value="UniProtKB-SubCell"/>
</dbReference>
<accession>A0A061R015</accession>
<dbReference type="InterPro" id="IPR049555">
    <property type="entry name" value="GDT1-like_CS"/>
</dbReference>
<dbReference type="GO" id="GO:0015085">
    <property type="term" value="F:calcium ion transmembrane transporter activity"/>
    <property type="evidence" value="ECO:0007669"/>
    <property type="project" value="TreeGrafter"/>
</dbReference>
<evidence type="ECO:0000313" key="8">
    <source>
        <dbReference type="EMBL" id="JAC66257.1"/>
    </source>
</evidence>
<dbReference type="PROSITE" id="PS01214">
    <property type="entry name" value="UPF0016"/>
    <property type="match status" value="1"/>
</dbReference>
<dbReference type="GO" id="GO:0032468">
    <property type="term" value="P:Golgi calcium ion homeostasis"/>
    <property type="evidence" value="ECO:0007669"/>
    <property type="project" value="TreeGrafter"/>
</dbReference>